<organism evidence="1 2">
    <name type="scientific">Novosphingobium umbonatum</name>
    <dbReference type="NCBI Taxonomy" id="1908524"/>
    <lineage>
        <taxon>Bacteria</taxon>
        <taxon>Pseudomonadati</taxon>
        <taxon>Pseudomonadota</taxon>
        <taxon>Alphaproteobacteria</taxon>
        <taxon>Sphingomonadales</taxon>
        <taxon>Sphingomonadaceae</taxon>
        <taxon>Novosphingobium</taxon>
    </lineage>
</organism>
<reference evidence="1 2" key="1">
    <citation type="submission" date="2019-01" db="EMBL/GenBank/DDBJ databases">
        <authorList>
            <person name="Chen W.-M."/>
        </authorList>
    </citation>
    <scope>NUCLEOTIDE SEQUENCE [LARGE SCALE GENOMIC DNA]</scope>
    <source>
        <strain evidence="1 2">FSY-9</strain>
    </source>
</reference>
<accession>A0A3S2VAA6</accession>
<dbReference type="Gene3D" id="1.10.10.10">
    <property type="entry name" value="Winged helix-like DNA-binding domain superfamily/Winged helix DNA-binding domain"/>
    <property type="match status" value="1"/>
</dbReference>
<dbReference type="PANTHER" id="PTHR30432">
    <property type="entry name" value="TRANSCRIPTIONAL REGULATOR MODE"/>
    <property type="match status" value="1"/>
</dbReference>
<dbReference type="PANTHER" id="PTHR30432:SF1">
    <property type="entry name" value="DNA-BINDING TRANSCRIPTIONAL DUAL REGULATOR MODE"/>
    <property type="match status" value="1"/>
</dbReference>
<comment type="caution">
    <text evidence="1">The sequence shown here is derived from an EMBL/GenBank/DDBJ whole genome shotgun (WGS) entry which is preliminary data.</text>
</comment>
<dbReference type="EMBL" id="SACO01000001">
    <property type="protein sequence ID" value="RVU07659.1"/>
    <property type="molecule type" value="Genomic_DNA"/>
</dbReference>
<name>A0A3S2VAA6_9SPHN</name>
<gene>
    <name evidence="1" type="ORF">EOE18_00785</name>
</gene>
<dbReference type="Proteomes" id="UP000282837">
    <property type="component" value="Unassembled WGS sequence"/>
</dbReference>
<protein>
    <submittedName>
        <fullName evidence="1">LysR family transcriptional regulator</fullName>
    </submittedName>
</protein>
<proteinExistence type="predicted"/>
<sequence>MNHPLKISIRIMCGDEIAMGPGKADLLDAIAASGSISAAGRAMGMSYRRAWLLVDAMNRCWAQPLVETMPSGAARSGARLTLAGEQVLGYYRRLQMDAKTIDKGEEWQALEAALLPAPKDHQ</sequence>
<dbReference type="OrthoDB" id="9800709at2"/>
<keyword evidence="2" id="KW-1185">Reference proteome</keyword>
<evidence type="ECO:0000313" key="2">
    <source>
        <dbReference type="Proteomes" id="UP000282837"/>
    </source>
</evidence>
<dbReference type="InterPro" id="IPR036388">
    <property type="entry name" value="WH-like_DNA-bd_sf"/>
</dbReference>
<dbReference type="InterPro" id="IPR051815">
    <property type="entry name" value="Molybdate_resp_trans_reg"/>
</dbReference>
<evidence type="ECO:0000313" key="1">
    <source>
        <dbReference type="EMBL" id="RVU07659.1"/>
    </source>
</evidence>
<dbReference type="RefSeq" id="WP_127705228.1">
    <property type="nucleotide sequence ID" value="NZ_SACO01000001.1"/>
</dbReference>
<dbReference type="AlphaFoldDB" id="A0A3S2VAA6"/>
<dbReference type="SUPFAM" id="SSF46785">
    <property type="entry name" value="Winged helix' DNA-binding domain"/>
    <property type="match status" value="1"/>
</dbReference>
<dbReference type="InterPro" id="IPR036390">
    <property type="entry name" value="WH_DNA-bd_sf"/>
</dbReference>